<evidence type="ECO:0000313" key="2">
    <source>
        <dbReference type="EMBL" id="RIA55622.1"/>
    </source>
</evidence>
<sequence>MIVAVLALILLLALATLPQLWVRAVMSRHSGDRPDFPGTGGQFARHLLDQMNLREVRVEETDIGDHYDPEAKVVRLTPNNFAGRSLTAVTVAAHEVGHAMQDATNYPPLVARTRLAKTGAVVERVGAFVMVAAPIMAVVIKHPAGMLFQMAAGLALLAYTVLIHVTTLPVEFDASFKRALPVLRAGQYIPERDMPAARGILRAAALTYVAGALVSLINIARWMRVLRF</sequence>
<dbReference type="PANTHER" id="PTHR36434:SF1">
    <property type="entry name" value="MEMBRANE PROTEASE YUGP-RELATED"/>
    <property type="match status" value="1"/>
</dbReference>
<dbReference type="RefSeq" id="WP_342634958.1">
    <property type="nucleotide sequence ID" value="NZ_QXDF01000001.1"/>
</dbReference>
<keyword evidence="1" id="KW-0812">Transmembrane</keyword>
<accession>A0A397Q3B8</accession>
<feature type="transmembrane region" description="Helical" evidence="1">
    <location>
        <begin position="121"/>
        <end position="140"/>
    </location>
</feature>
<feature type="transmembrane region" description="Helical" evidence="1">
    <location>
        <begin position="200"/>
        <end position="220"/>
    </location>
</feature>
<evidence type="ECO:0000313" key="3">
    <source>
        <dbReference type="Proteomes" id="UP000266273"/>
    </source>
</evidence>
<dbReference type="AlphaFoldDB" id="A0A397Q3B8"/>
<evidence type="ECO:0008006" key="4">
    <source>
        <dbReference type="Google" id="ProtNLM"/>
    </source>
</evidence>
<name>A0A397Q3B8_9HYPH</name>
<comment type="caution">
    <text evidence="2">The sequence shown here is derived from an EMBL/GenBank/DDBJ whole genome shotgun (WGS) entry which is preliminary data.</text>
</comment>
<keyword evidence="3" id="KW-1185">Reference proteome</keyword>
<dbReference type="Proteomes" id="UP000266273">
    <property type="component" value="Unassembled WGS sequence"/>
</dbReference>
<reference evidence="2 3" key="1">
    <citation type="submission" date="2018-08" db="EMBL/GenBank/DDBJ databases">
        <title>Genomic Encyclopedia of Archaeal and Bacterial Type Strains, Phase II (KMG-II): from individual species to whole genera.</title>
        <authorList>
            <person name="Goeker M."/>
        </authorList>
    </citation>
    <scope>NUCLEOTIDE SEQUENCE [LARGE SCALE GENOMIC DNA]</scope>
    <source>
        <strain evidence="2 3">DSM 5002</strain>
    </source>
</reference>
<dbReference type="InterPro" id="IPR007395">
    <property type="entry name" value="Zn_peptidase_2"/>
</dbReference>
<organism evidence="2 3">
    <name type="scientific">Dichotomicrobium thermohalophilum</name>
    <dbReference type="NCBI Taxonomy" id="933063"/>
    <lineage>
        <taxon>Bacteria</taxon>
        <taxon>Pseudomonadati</taxon>
        <taxon>Pseudomonadota</taxon>
        <taxon>Alphaproteobacteria</taxon>
        <taxon>Hyphomicrobiales</taxon>
        <taxon>Hyphomicrobiaceae</taxon>
        <taxon>Dichotomicrobium</taxon>
    </lineage>
</organism>
<keyword evidence="1" id="KW-1133">Transmembrane helix</keyword>
<evidence type="ECO:0000256" key="1">
    <source>
        <dbReference type="SAM" id="Phobius"/>
    </source>
</evidence>
<dbReference type="Pfam" id="PF04298">
    <property type="entry name" value="Zn_peptidase_2"/>
    <property type="match status" value="1"/>
</dbReference>
<proteinExistence type="predicted"/>
<gene>
    <name evidence="2" type="ORF">BXY53_0692</name>
</gene>
<feature type="transmembrane region" description="Helical" evidence="1">
    <location>
        <begin position="147"/>
        <end position="166"/>
    </location>
</feature>
<dbReference type="EMBL" id="QXDF01000001">
    <property type="protein sequence ID" value="RIA55622.1"/>
    <property type="molecule type" value="Genomic_DNA"/>
</dbReference>
<dbReference type="PANTHER" id="PTHR36434">
    <property type="entry name" value="MEMBRANE PROTEASE YUGP-RELATED"/>
    <property type="match status" value="1"/>
</dbReference>
<keyword evidence="1" id="KW-0472">Membrane</keyword>
<protein>
    <recommendedName>
        <fullName evidence="4">Zn-dependent protease</fullName>
    </recommendedName>
</protein>